<name>A0A1Z5KB07_FISSO</name>
<accession>A0A1Z5KB07</accession>
<sequence>MIEGMDDLLGNHYHDANETKYNNHQSYSNYTFKTSVIMRVTPFDNHFVSWGILCGGFVVFILLASWQVVRERKILEASANPNDDVEHGPGHDGESRSTAEITRCIFRRTILLAMVARLLMIPVQIWSDPMWLQFVGDTLPEMIFASAWSIMVTFFVQLVGVAEGVGANTKPGVVIQVTAYVVYGLLIWLQLFDKVASVLLYALLCCIYAALFGTVLYFCPRLLGLLTPAHRRHGGLLSRLVLCSILCLFLFGARAFGYARRVMAPPEKVYWWWNYGCLELIPSVVLLILMHPQDRKSMPEVRKQPTKRQSPLWSGALSERKQYSSGGNLGTRGRFKEENVTLLKGSTNYGSTTTSPVIEPGH</sequence>
<evidence type="ECO:0000256" key="2">
    <source>
        <dbReference type="SAM" id="Phobius"/>
    </source>
</evidence>
<dbReference type="OrthoDB" id="45092at2759"/>
<feature type="transmembrane region" description="Helical" evidence="2">
    <location>
        <begin position="47"/>
        <end position="66"/>
    </location>
</feature>
<evidence type="ECO:0000313" key="3">
    <source>
        <dbReference type="EMBL" id="GAX23439.1"/>
    </source>
</evidence>
<organism evidence="3 4">
    <name type="scientific">Fistulifera solaris</name>
    <name type="common">Oleaginous diatom</name>
    <dbReference type="NCBI Taxonomy" id="1519565"/>
    <lineage>
        <taxon>Eukaryota</taxon>
        <taxon>Sar</taxon>
        <taxon>Stramenopiles</taxon>
        <taxon>Ochrophyta</taxon>
        <taxon>Bacillariophyta</taxon>
        <taxon>Bacillariophyceae</taxon>
        <taxon>Bacillariophycidae</taxon>
        <taxon>Naviculales</taxon>
        <taxon>Naviculaceae</taxon>
        <taxon>Fistulifera</taxon>
    </lineage>
</organism>
<dbReference type="InParanoid" id="A0A1Z5KB07"/>
<dbReference type="Proteomes" id="UP000198406">
    <property type="component" value="Unassembled WGS sequence"/>
</dbReference>
<feature type="transmembrane region" description="Helical" evidence="2">
    <location>
        <begin position="143"/>
        <end position="161"/>
    </location>
</feature>
<proteinExistence type="predicted"/>
<evidence type="ECO:0000256" key="1">
    <source>
        <dbReference type="SAM" id="MobiDB-lite"/>
    </source>
</evidence>
<feature type="region of interest" description="Disordered" evidence="1">
    <location>
        <begin position="298"/>
        <end position="334"/>
    </location>
</feature>
<feature type="transmembrane region" description="Helical" evidence="2">
    <location>
        <begin position="173"/>
        <end position="192"/>
    </location>
</feature>
<feature type="transmembrane region" description="Helical" evidence="2">
    <location>
        <begin position="198"/>
        <end position="219"/>
    </location>
</feature>
<keyword evidence="2" id="KW-0472">Membrane</keyword>
<dbReference type="AlphaFoldDB" id="A0A1Z5KB07"/>
<protein>
    <recommendedName>
        <fullName evidence="5">THH1/TOM1/TOM3 domain-containing protein</fullName>
    </recommendedName>
</protein>
<evidence type="ECO:0000313" key="4">
    <source>
        <dbReference type="Proteomes" id="UP000198406"/>
    </source>
</evidence>
<feature type="transmembrane region" description="Helical" evidence="2">
    <location>
        <begin position="105"/>
        <end position="123"/>
    </location>
</feature>
<dbReference type="EMBL" id="BDSP01000201">
    <property type="protein sequence ID" value="GAX23439.1"/>
    <property type="molecule type" value="Genomic_DNA"/>
</dbReference>
<keyword evidence="2" id="KW-0812">Transmembrane</keyword>
<evidence type="ECO:0008006" key="5">
    <source>
        <dbReference type="Google" id="ProtNLM"/>
    </source>
</evidence>
<reference evidence="3 4" key="1">
    <citation type="journal article" date="2015" name="Plant Cell">
        <title>Oil accumulation by the oleaginous diatom Fistulifera solaris as revealed by the genome and transcriptome.</title>
        <authorList>
            <person name="Tanaka T."/>
            <person name="Maeda Y."/>
            <person name="Veluchamy A."/>
            <person name="Tanaka M."/>
            <person name="Abida H."/>
            <person name="Marechal E."/>
            <person name="Bowler C."/>
            <person name="Muto M."/>
            <person name="Sunaga Y."/>
            <person name="Tanaka M."/>
            <person name="Yoshino T."/>
            <person name="Taniguchi T."/>
            <person name="Fukuda Y."/>
            <person name="Nemoto M."/>
            <person name="Matsumoto M."/>
            <person name="Wong P.S."/>
            <person name="Aburatani S."/>
            <person name="Fujibuchi W."/>
        </authorList>
    </citation>
    <scope>NUCLEOTIDE SEQUENCE [LARGE SCALE GENOMIC DNA]</scope>
    <source>
        <strain evidence="3 4">JPCC DA0580</strain>
    </source>
</reference>
<feature type="transmembrane region" description="Helical" evidence="2">
    <location>
        <begin position="271"/>
        <end position="290"/>
    </location>
</feature>
<feature type="transmembrane region" description="Helical" evidence="2">
    <location>
        <begin position="240"/>
        <end position="259"/>
    </location>
</feature>
<comment type="caution">
    <text evidence="3">The sequence shown here is derived from an EMBL/GenBank/DDBJ whole genome shotgun (WGS) entry which is preliminary data.</text>
</comment>
<gene>
    <name evidence="3" type="ORF">FisN_15Lh170</name>
</gene>
<keyword evidence="4" id="KW-1185">Reference proteome</keyword>
<keyword evidence="2" id="KW-1133">Transmembrane helix</keyword>